<accession>A0A1H3USG4</accession>
<reference evidence="8" key="1">
    <citation type="submission" date="2016-10" db="EMBL/GenBank/DDBJ databases">
        <authorList>
            <person name="Varghese N."/>
            <person name="Submissions S."/>
        </authorList>
    </citation>
    <scope>NUCLEOTIDE SEQUENCE [LARGE SCALE GENOMIC DNA]</scope>
    <source>
        <strain evidence="8">DSM 44718</strain>
    </source>
</reference>
<dbReference type="SUPFAM" id="SSF52833">
    <property type="entry name" value="Thioredoxin-like"/>
    <property type="match status" value="1"/>
</dbReference>
<sequence length="199" mass="21642">MLVGLVGLFVYVESAGDNPSGSADLVTADSHRLSEASDGRVTLVEFLDFECPSCGQAFPAVEQLREEYDGRITYVVRNFPLPMHRNAENAAKAAEAAGLQGKFEEMYLQLFRNQQSWGGGQDDRAETFVDYARQLGLDVERFTSDLAGAEVERRVRTDVAAGEAARVIGTPTFFLNGERISAPPSYQALKDAVDNALAG</sequence>
<organism evidence="7 8">
    <name type="scientific">Asanoa ishikariensis</name>
    <dbReference type="NCBI Taxonomy" id="137265"/>
    <lineage>
        <taxon>Bacteria</taxon>
        <taxon>Bacillati</taxon>
        <taxon>Actinomycetota</taxon>
        <taxon>Actinomycetes</taxon>
        <taxon>Micromonosporales</taxon>
        <taxon>Micromonosporaceae</taxon>
        <taxon>Asanoa</taxon>
    </lineage>
</organism>
<dbReference type="RefSeq" id="WP_204082973.1">
    <property type="nucleotide sequence ID" value="NZ_BOND01000029.1"/>
</dbReference>
<dbReference type="Proteomes" id="UP000199632">
    <property type="component" value="Unassembled WGS sequence"/>
</dbReference>
<dbReference type="InterPro" id="IPR012336">
    <property type="entry name" value="Thioredoxin-like_fold"/>
</dbReference>
<dbReference type="AlphaFoldDB" id="A0A1H3USG4"/>
<protein>
    <submittedName>
        <fullName evidence="7">Thioredoxin</fullName>
    </submittedName>
</protein>
<dbReference type="PANTHER" id="PTHR13887">
    <property type="entry name" value="GLUTATHIONE S-TRANSFERASE KAPPA"/>
    <property type="match status" value="1"/>
</dbReference>
<evidence type="ECO:0000256" key="1">
    <source>
        <dbReference type="ARBA" id="ARBA00005791"/>
    </source>
</evidence>
<keyword evidence="4" id="KW-1015">Disulfide bond</keyword>
<evidence type="ECO:0000256" key="5">
    <source>
        <dbReference type="ARBA" id="ARBA00023284"/>
    </source>
</evidence>
<feature type="domain" description="Thioredoxin" evidence="6">
    <location>
        <begin position="14"/>
        <end position="198"/>
    </location>
</feature>
<proteinExistence type="inferred from homology"/>
<keyword evidence="2" id="KW-0732">Signal</keyword>
<keyword evidence="3" id="KW-0560">Oxidoreductase</keyword>
<dbReference type="EMBL" id="FNQB01000005">
    <property type="protein sequence ID" value="SDZ64835.1"/>
    <property type="molecule type" value="Genomic_DNA"/>
</dbReference>
<name>A0A1H3USG4_9ACTN</name>
<evidence type="ECO:0000256" key="4">
    <source>
        <dbReference type="ARBA" id="ARBA00023157"/>
    </source>
</evidence>
<dbReference type="InterPro" id="IPR036249">
    <property type="entry name" value="Thioredoxin-like_sf"/>
</dbReference>
<dbReference type="GO" id="GO:0016491">
    <property type="term" value="F:oxidoreductase activity"/>
    <property type="evidence" value="ECO:0007669"/>
    <property type="project" value="UniProtKB-KW"/>
</dbReference>
<dbReference type="Gene3D" id="3.40.30.10">
    <property type="entry name" value="Glutaredoxin"/>
    <property type="match status" value="1"/>
</dbReference>
<evidence type="ECO:0000256" key="2">
    <source>
        <dbReference type="ARBA" id="ARBA00022729"/>
    </source>
</evidence>
<dbReference type="PROSITE" id="PS51352">
    <property type="entry name" value="THIOREDOXIN_2"/>
    <property type="match status" value="1"/>
</dbReference>
<dbReference type="STRING" id="137265.SAMN05421684_7848"/>
<evidence type="ECO:0000259" key="6">
    <source>
        <dbReference type="PROSITE" id="PS51352"/>
    </source>
</evidence>
<keyword evidence="5" id="KW-0676">Redox-active center</keyword>
<comment type="similarity">
    <text evidence="1">Belongs to the thioredoxin family. DsbA subfamily.</text>
</comment>
<dbReference type="PANTHER" id="PTHR13887:SF14">
    <property type="entry name" value="DISULFIDE BOND FORMATION PROTEIN D"/>
    <property type="match status" value="1"/>
</dbReference>
<gene>
    <name evidence="7" type="ORF">SAMN05421684_7848</name>
</gene>
<evidence type="ECO:0000313" key="8">
    <source>
        <dbReference type="Proteomes" id="UP000199632"/>
    </source>
</evidence>
<dbReference type="Pfam" id="PF13462">
    <property type="entry name" value="Thioredoxin_4"/>
    <property type="match status" value="1"/>
</dbReference>
<evidence type="ECO:0000313" key="7">
    <source>
        <dbReference type="EMBL" id="SDZ64835.1"/>
    </source>
</evidence>
<keyword evidence="8" id="KW-1185">Reference proteome</keyword>
<dbReference type="InterPro" id="IPR013766">
    <property type="entry name" value="Thioredoxin_domain"/>
</dbReference>
<evidence type="ECO:0000256" key="3">
    <source>
        <dbReference type="ARBA" id="ARBA00023002"/>
    </source>
</evidence>